<keyword evidence="1" id="KW-0812">Transmembrane</keyword>
<feature type="transmembrane region" description="Helical" evidence="1">
    <location>
        <begin position="21"/>
        <end position="40"/>
    </location>
</feature>
<evidence type="ECO:0000256" key="1">
    <source>
        <dbReference type="SAM" id="Phobius"/>
    </source>
</evidence>
<dbReference type="EMBL" id="UOEQ01000295">
    <property type="protein sequence ID" value="VAW20694.1"/>
    <property type="molecule type" value="Genomic_DNA"/>
</dbReference>
<organism evidence="2">
    <name type="scientific">hydrothermal vent metagenome</name>
    <dbReference type="NCBI Taxonomy" id="652676"/>
    <lineage>
        <taxon>unclassified sequences</taxon>
        <taxon>metagenomes</taxon>
        <taxon>ecological metagenomes</taxon>
    </lineage>
</organism>
<gene>
    <name evidence="2" type="ORF">MNBD_ALPHA11-2132</name>
</gene>
<dbReference type="AlphaFoldDB" id="A0A3B0UKD1"/>
<reference evidence="2" key="1">
    <citation type="submission" date="2018-06" db="EMBL/GenBank/DDBJ databases">
        <authorList>
            <person name="Zhirakovskaya E."/>
        </authorList>
    </citation>
    <scope>NUCLEOTIDE SEQUENCE</scope>
</reference>
<sequence length="128" mass="14181">MESIFSEHAFGQKQNWKVSMVIIRSTFWLVVAFMVIGPRVDIPASIADLSQNATQETKSFVEQQTDISTCKSIDCVSTRIVLSAGAQAVSDFVTPRPLPLPSKAIQEQTTIRGIQLSPHPRPRILRTS</sequence>
<protein>
    <submittedName>
        <fullName evidence="2">Uncharacterized protein</fullName>
    </submittedName>
</protein>
<keyword evidence="1" id="KW-1133">Transmembrane helix</keyword>
<evidence type="ECO:0000313" key="2">
    <source>
        <dbReference type="EMBL" id="VAW20694.1"/>
    </source>
</evidence>
<proteinExistence type="predicted"/>
<accession>A0A3B0UKD1</accession>
<name>A0A3B0UKD1_9ZZZZ</name>
<keyword evidence="1" id="KW-0472">Membrane</keyword>